<evidence type="ECO:0000256" key="1">
    <source>
        <dbReference type="ARBA" id="ARBA00004651"/>
    </source>
</evidence>
<dbReference type="PANTHER" id="PTHR30482">
    <property type="entry name" value="HIGH-AFFINITY BRANCHED-CHAIN AMINO ACID TRANSPORT SYSTEM PERMEASE"/>
    <property type="match status" value="1"/>
</dbReference>
<evidence type="ECO:0000256" key="4">
    <source>
        <dbReference type="ARBA" id="ARBA00022989"/>
    </source>
</evidence>
<dbReference type="InterPro" id="IPR001851">
    <property type="entry name" value="ABC_transp_permease"/>
</dbReference>
<keyword evidence="3 6" id="KW-0812">Transmembrane</keyword>
<reference evidence="7 8" key="1">
    <citation type="submission" date="2022-08" db="EMBL/GenBank/DDBJ databases">
        <title>Aerococcaceae sp. nov isolated from spoiled eye mask.</title>
        <authorList>
            <person name="Zhou G."/>
            <person name="Xie X.-B."/>
            <person name="Shi Q.-S."/>
            <person name="Wang Y.-S."/>
            <person name="Wen X."/>
            <person name="Peng H."/>
            <person name="Yang X.-J."/>
            <person name="Tao H.-B."/>
            <person name="Huang X.-M."/>
        </authorList>
    </citation>
    <scope>NUCLEOTIDE SEQUENCE [LARGE SCALE GENOMIC DNA]</scope>
    <source>
        <strain evidence="8">DM20194951</strain>
    </source>
</reference>
<dbReference type="Proteomes" id="UP001315967">
    <property type="component" value="Chromosome"/>
</dbReference>
<accession>A0ABY5P8S1</accession>
<feature type="transmembrane region" description="Helical" evidence="6">
    <location>
        <begin position="64"/>
        <end position="83"/>
    </location>
</feature>
<comment type="subcellular location">
    <subcellularLocation>
        <location evidence="1">Cell membrane</location>
        <topology evidence="1">Multi-pass membrane protein</topology>
    </subcellularLocation>
</comment>
<dbReference type="EMBL" id="CP102453">
    <property type="protein sequence ID" value="UUX34981.1"/>
    <property type="molecule type" value="Genomic_DNA"/>
</dbReference>
<organism evidence="7 8">
    <name type="scientific">Fundicoccus culcitae</name>
    <dbReference type="NCBI Taxonomy" id="2969821"/>
    <lineage>
        <taxon>Bacteria</taxon>
        <taxon>Bacillati</taxon>
        <taxon>Bacillota</taxon>
        <taxon>Bacilli</taxon>
        <taxon>Lactobacillales</taxon>
        <taxon>Aerococcaceae</taxon>
        <taxon>Fundicoccus</taxon>
    </lineage>
</organism>
<keyword evidence="4 6" id="KW-1133">Transmembrane helix</keyword>
<keyword evidence="5 6" id="KW-0472">Membrane</keyword>
<protein>
    <submittedName>
        <fullName evidence="7">Branched-chain amino acid ABC transporter permease</fullName>
    </submittedName>
</protein>
<evidence type="ECO:0000256" key="5">
    <source>
        <dbReference type="ARBA" id="ARBA00023136"/>
    </source>
</evidence>
<evidence type="ECO:0000256" key="2">
    <source>
        <dbReference type="ARBA" id="ARBA00022475"/>
    </source>
</evidence>
<evidence type="ECO:0000256" key="6">
    <source>
        <dbReference type="SAM" id="Phobius"/>
    </source>
</evidence>
<feature type="transmembrane region" description="Helical" evidence="6">
    <location>
        <begin position="41"/>
        <end position="59"/>
    </location>
</feature>
<proteinExistence type="predicted"/>
<dbReference type="PANTHER" id="PTHR30482:SF10">
    <property type="entry name" value="HIGH-AFFINITY BRANCHED-CHAIN AMINO ACID TRANSPORT PROTEIN BRAE"/>
    <property type="match status" value="1"/>
</dbReference>
<evidence type="ECO:0000313" key="7">
    <source>
        <dbReference type="EMBL" id="UUX34981.1"/>
    </source>
</evidence>
<dbReference type="CDD" id="cd06581">
    <property type="entry name" value="TM_PBP1_LivM_like"/>
    <property type="match status" value="1"/>
</dbReference>
<gene>
    <name evidence="7" type="ORF">NRE15_04870</name>
</gene>
<feature type="transmembrane region" description="Helical" evidence="6">
    <location>
        <begin position="119"/>
        <end position="136"/>
    </location>
</feature>
<dbReference type="RefSeq" id="WP_313794475.1">
    <property type="nucleotide sequence ID" value="NZ_CP102453.1"/>
</dbReference>
<dbReference type="InterPro" id="IPR043428">
    <property type="entry name" value="LivM-like"/>
</dbReference>
<feature type="transmembrane region" description="Helical" evidence="6">
    <location>
        <begin position="288"/>
        <end position="308"/>
    </location>
</feature>
<keyword evidence="2" id="KW-1003">Cell membrane</keyword>
<keyword evidence="8" id="KW-1185">Reference proteome</keyword>
<dbReference type="Pfam" id="PF02653">
    <property type="entry name" value="BPD_transp_2"/>
    <property type="match status" value="1"/>
</dbReference>
<feature type="transmembrane region" description="Helical" evidence="6">
    <location>
        <begin position="89"/>
        <end position="112"/>
    </location>
</feature>
<feature type="transmembrane region" description="Helical" evidence="6">
    <location>
        <begin position="12"/>
        <end position="29"/>
    </location>
</feature>
<evidence type="ECO:0000313" key="8">
    <source>
        <dbReference type="Proteomes" id="UP001315967"/>
    </source>
</evidence>
<sequence length="335" mass="36701">MNSILSKDRRKYFEYIILGLLFMLVPTLNDMGILRAGHVTIIGTTLIYTIAALGLNILLGYGGLLSLGTAGFMGLAAYTSAYITENLGLTFEVALIVAVAVPTLLGVLVGVLSLKFEGIYLGIATLVVSEIFREIFLNVPEFTNATSGALAGFPQFLIGDQLTRRGMYYFIVIVMIIMFIIMYNVTKGHIGRALNAMRGSESSAQAMGVNLFKYRLIAFGLATMFASVAGVLYVHYIGISYPTTWTLNLSLDILAIIVIGGFRSIRGTLVGAFIIYGLTEIVLKPIPIFASMSPVIKGVLIILFVLYYPNGIAHLKYDVRNWYNRITKKEVAENE</sequence>
<name>A0ABY5P8S1_9LACT</name>
<evidence type="ECO:0000256" key="3">
    <source>
        <dbReference type="ARBA" id="ARBA00022692"/>
    </source>
</evidence>
<feature type="transmembrane region" description="Helical" evidence="6">
    <location>
        <begin position="166"/>
        <end position="185"/>
    </location>
</feature>
<feature type="transmembrane region" description="Helical" evidence="6">
    <location>
        <begin position="216"/>
        <end position="241"/>
    </location>
</feature>